<dbReference type="PANTHER" id="PTHR30385">
    <property type="entry name" value="SIGMA FACTOR F FLAGELLAR"/>
    <property type="match status" value="1"/>
</dbReference>
<dbReference type="CDD" id="cd06171">
    <property type="entry name" value="Sigma70_r4"/>
    <property type="match status" value="1"/>
</dbReference>
<keyword evidence="3" id="KW-0238">DNA-binding</keyword>
<dbReference type="AlphaFoldDB" id="A0A1U9K8B7"/>
<dbReference type="OrthoDB" id="2375738at2"/>
<dbReference type="GO" id="GO:0016987">
    <property type="term" value="F:sigma factor activity"/>
    <property type="evidence" value="ECO:0007669"/>
    <property type="project" value="UniProtKB-KW"/>
</dbReference>
<dbReference type="InterPro" id="IPR007630">
    <property type="entry name" value="RNA_pol_sigma70_r4"/>
</dbReference>
<dbReference type="InterPro" id="IPR014284">
    <property type="entry name" value="RNA_pol_sigma-70_dom"/>
</dbReference>
<dbReference type="STRING" id="1471761.B0W44_11200"/>
<organism evidence="6 7">
    <name type="scientific">Novibacillus thermophilus</name>
    <dbReference type="NCBI Taxonomy" id="1471761"/>
    <lineage>
        <taxon>Bacteria</taxon>
        <taxon>Bacillati</taxon>
        <taxon>Bacillota</taxon>
        <taxon>Bacilli</taxon>
        <taxon>Bacillales</taxon>
        <taxon>Thermoactinomycetaceae</taxon>
        <taxon>Novibacillus</taxon>
    </lineage>
</organism>
<proteinExistence type="predicted"/>
<evidence type="ECO:0000313" key="6">
    <source>
        <dbReference type="EMBL" id="AQS56246.1"/>
    </source>
</evidence>
<dbReference type="InterPro" id="IPR013325">
    <property type="entry name" value="RNA_pol_sigma_r2"/>
</dbReference>
<dbReference type="Proteomes" id="UP000188603">
    <property type="component" value="Chromosome"/>
</dbReference>
<name>A0A1U9K8B7_9BACL</name>
<keyword evidence="2" id="KW-0731">Sigma factor</keyword>
<keyword evidence="1" id="KW-0805">Transcription regulation</keyword>
<keyword evidence="7" id="KW-1185">Reference proteome</keyword>
<evidence type="ECO:0000256" key="4">
    <source>
        <dbReference type="ARBA" id="ARBA00023163"/>
    </source>
</evidence>
<dbReference type="GO" id="GO:0003677">
    <property type="term" value="F:DNA binding"/>
    <property type="evidence" value="ECO:0007669"/>
    <property type="project" value="UniProtKB-KW"/>
</dbReference>
<sequence length="188" mass="21789">MQEGKTVEQCLKAKSGDRKAMECLVRQYRPLMVSLANKWRGYGFDDALQEAHVAALEAVMQYSPDVGCPFGTFLKQRMRSHLRTWGRRQVRWVDRHVAASASHHGDDATLLPVEEWADVQTDFSRLPVEWAEWLDALSPREQLVLKKQVIEGYTLQEIAEEESVSRHTVHTWKKRAMKKLRSRVAEEE</sequence>
<gene>
    <name evidence="6" type="ORF">B0W44_11200</name>
</gene>
<dbReference type="RefSeq" id="WP_077720104.1">
    <property type="nucleotide sequence ID" value="NZ_CP019699.1"/>
</dbReference>
<dbReference type="InterPro" id="IPR036388">
    <property type="entry name" value="WH-like_DNA-bd_sf"/>
</dbReference>
<protein>
    <recommendedName>
        <fullName evidence="5">HTH luxR-type domain-containing protein</fullName>
    </recommendedName>
</protein>
<dbReference type="InterPro" id="IPR013324">
    <property type="entry name" value="RNA_pol_sigma_r3/r4-like"/>
</dbReference>
<dbReference type="InterPro" id="IPR000943">
    <property type="entry name" value="RNA_pol_sigma70"/>
</dbReference>
<dbReference type="Gene3D" id="1.20.120.1810">
    <property type="match status" value="1"/>
</dbReference>
<dbReference type="Pfam" id="PF04545">
    <property type="entry name" value="Sigma70_r4"/>
    <property type="match status" value="1"/>
</dbReference>
<dbReference type="NCBIfam" id="TIGR02937">
    <property type="entry name" value="sigma70-ECF"/>
    <property type="match status" value="1"/>
</dbReference>
<dbReference type="SUPFAM" id="SSF88659">
    <property type="entry name" value="Sigma3 and sigma4 domains of RNA polymerase sigma factors"/>
    <property type="match status" value="1"/>
</dbReference>
<dbReference type="SMART" id="SM00421">
    <property type="entry name" value="HTH_LUXR"/>
    <property type="match status" value="1"/>
</dbReference>
<feature type="domain" description="HTH luxR-type" evidence="5">
    <location>
        <begin position="134"/>
        <end position="185"/>
    </location>
</feature>
<dbReference type="InterPro" id="IPR007627">
    <property type="entry name" value="RNA_pol_sigma70_r2"/>
</dbReference>
<keyword evidence="4" id="KW-0804">Transcription</keyword>
<reference evidence="6 7" key="1">
    <citation type="journal article" date="2015" name="Int. J. Syst. Evol. Microbiol.">
        <title>Novibacillus thermophilus gen. nov., sp. nov., a Gram-staining-negative and moderately thermophilic member of the family Thermoactinomycetaceae.</title>
        <authorList>
            <person name="Yang G."/>
            <person name="Chen J."/>
            <person name="Zhou S."/>
        </authorList>
    </citation>
    <scope>NUCLEOTIDE SEQUENCE [LARGE SCALE GENOMIC DNA]</scope>
    <source>
        <strain evidence="6 7">SG-1</strain>
    </source>
</reference>
<evidence type="ECO:0000259" key="5">
    <source>
        <dbReference type="SMART" id="SM00421"/>
    </source>
</evidence>
<accession>A0A1U9K8B7</accession>
<dbReference type="PRINTS" id="PR00046">
    <property type="entry name" value="SIGMA70FCT"/>
</dbReference>
<dbReference type="KEGG" id="ntr:B0W44_11200"/>
<dbReference type="GO" id="GO:0006352">
    <property type="term" value="P:DNA-templated transcription initiation"/>
    <property type="evidence" value="ECO:0007669"/>
    <property type="project" value="InterPro"/>
</dbReference>
<dbReference type="Gene3D" id="1.10.10.10">
    <property type="entry name" value="Winged helix-like DNA-binding domain superfamily/Winged helix DNA-binding domain"/>
    <property type="match status" value="1"/>
</dbReference>
<evidence type="ECO:0000256" key="1">
    <source>
        <dbReference type="ARBA" id="ARBA00023015"/>
    </source>
</evidence>
<evidence type="ECO:0000256" key="3">
    <source>
        <dbReference type="ARBA" id="ARBA00023125"/>
    </source>
</evidence>
<dbReference type="SUPFAM" id="SSF88946">
    <property type="entry name" value="Sigma2 domain of RNA polymerase sigma factors"/>
    <property type="match status" value="1"/>
</dbReference>
<dbReference type="Pfam" id="PF04542">
    <property type="entry name" value="Sigma70_r2"/>
    <property type="match status" value="1"/>
</dbReference>
<evidence type="ECO:0000256" key="2">
    <source>
        <dbReference type="ARBA" id="ARBA00023082"/>
    </source>
</evidence>
<evidence type="ECO:0000313" key="7">
    <source>
        <dbReference type="Proteomes" id="UP000188603"/>
    </source>
</evidence>
<dbReference type="EMBL" id="CP019699">
    <property type="protein sequence ID" value="AQS56246.1"/>
    <property type="molecule type" value="Genomic_DNA"/>
</dbReference>
<dbReference type="InterPro" id="IPR000792">
    <property type="entry name" value="Tscrpt_reg_LuxR_C"/>
</dbReference>